<dbReference type="Gene3D" id="1.20.1090.10">
    <property type="entry name" value="Dehydroquinate synthase-like - alpha domain"/>
    <property type="match status" value="1"/>
</dbReference>
<keyword evidence="5 10" id="KW-0560">Oxidoreductase</keyword>
<keyword evidence="8" id="KW-0594">Phospholipid biosynthesis</keyword>
<dbReference type="EMBL" id="JBCITK010000001">
    <property type="protein sequence ID" value="MEN0644540.1"/>
    <property type="molecule type" value="Genomic_DNA"/>
</dbReference>
<evidence type="ECO:0000256" key="4">
    <source>
        <dbReference type="ARBA" id="ARBA00022857"/>
    </source>
</evidence>
<protein>
    <submittedName>
        <fullName evidence="10">Sn-glycerol-1-phosphate dehydrogenase</fullName>
        <ecNumber evidence="10">1.1.1.261</ecNumber>
    </submittedName>
</protein>
<dbReference type="EC" id="1.1.1.261" evidence="10"/>
<dbReference type="Proteomes" id="UP001418796">
    <property type="component" value="Unassembled WGS sequence"/>
</dbReference>
<comment type="caution">
    <text evidence="10">The sequence shown here is derived from an EMBL/GenBank/DDBJ whole genome shotgun (WGS) entry which is preliminary data.</text>
</comment>
<evidence type="ECO:0000256" key="5">
    <source>
        <dbReference type="ARBA" id="ARBA00023002"/>
    </source>
</evidence>
<gene>
    <name evidence="10" type="ORF">MKY91_15410</name>
</gene>
<keyword evidence="3" id="KW-0479">Metal-binding</keyword>
<evidence type="ECO:0000256" key="6">
    <source>
        <dbReference type="ARBA" id="ARBA00023027"/>
    </source>
</evidence>
<dbReference type="InterPro" id="IPR032837">
    <property type="entry name" value="G1PDH"/>
</dbReference>
<dbReference type="GO" id="GO:0050492">
    <property type="term" value="F:glycerol-1-phosphate dehydrogenase [NAD(P)+] activity"/>
    <property type="evidence" value="ECO:0007669"/>
    <property type="project" value="UniProtKB-EC"/>
</dbReference>
<dbReference type="PANTHER" id="PTHR43616:SF5">
    <property type="entry name" value="GLYCEROL DEHYDROGENASE 1"/>
    <property type="match status" value="1"/>
</dbReference>
<dbReference type="PANTHER" id="PTHR43616">
    <property type="entry name" value="GLYCEROL DEHYDROGENASE"/>
    <property type="match status" value="1"/>
</dbReference>
<accession>A0ABU9VKW8</accession>
<dbReference type="Gene3D" id="3.40.50.1970">
    <property type="match status" value="1"/>
</dbReference>
<dbReference type="RefSeq" id="WP_343131217.1">
    <property type="nucleotide sequence ID" value="NZ_JBCITK010000001.1"/>
</dbReference>
<keyword evidence="9" id="KW-1208">Phospholipid metabolism</keyword>
<keyword evidence="6" id="KW-0520">NAD</keyword>
<sequence>MKLIERVEAIMQEQAFEQETHPVVVSNGALDALVDYVGDQPIMTILLVVDEHTFTAAGKELDLKLKQKGLKPIVHCLLPNDLGDVIADEQTIVDLLIQVNTHVDCLVAVGSGTIHDVVRFVSAKIEKPFISCPTAPSVDGFNSKGAPIIVKGVKTTYQTLAPVALFADLSILAQAPIELIAAGFGDMIGKYTSLTDWQAGTLIADEPFNQEVYQLTKAALDSCVEHAEAIGNRELNGIEALMNALLISGTAMSIFGASHPASGAEHHLSHYWEMTYLEENKKQLFHGAKVARASLIITQFYKEIVRASLLEESTQERIELVELIDQLPDPAEISKLLRLAGWHQEQAPIDEELIQLSLLKAYHLRDRWTLLRYYHETLHWLPDL</sequence>
<dbReference type="CDD" id="cd08175">
    <property type="entry name" value="G1PDH"/>
    <property type="match status" value="1"/>
</dbReference>
<keyword evidence="1" id="KW-0963">Cytoplasm</keyword>
<evidence type="ECO:0000256" key="9">
    <source>
        <dbReference type="ARBA" id="ARBA00023264"/>
    </source>
</evidence>
<evidence type="ECO:0000256" key="2">
    <source>
        <dbReference type="ARBA" id="ARBA00022516"/>
    </source>
</evidence>
<evidence type="ECO:0000313" key="10">
    <source>
        <dbReference type="EMBL" id="MEN0644540.1"/>
    </source>
</evidence>
<keyword evidence="7" id="KW-0443">Lipid metabolism</keyword>
<keyword evidence="4" id="KW-0521">NADP</keyword>
<name>A0ABU9VKW8_9BACI</name>
<reference evidence="10 11" key="1">
    <citation type="submission" date="2024-03" db="EMBL/GenBank/DDBJ databases">
        <title>Bacilli Hybrid Assemblies.</title>
        <authorList>
            <person name="Kovac J."/>
        </authorList>
    </citation>
    <scope>NUCLEOTIDE SEQUENCE [LARGE SCALE GENOMIC DNA]</scope>
    <source>
        <strain evidence="10 11">FSL R7-0666</strain>
    </source>
</reference>
<dbReference type="SUPFAM" id="SSF56796">
    <property type="entry name" value="Dehydroquinate synthase-like"/>
    <property type="match status" value="1"/>
</dbReference>
<dbReference type="InterPro" id="IPR016205">
    <property type="entry name" value="Glycerol_DH"/>
</dbReference>
<evidence type="ECO:0000256" key="1">
    <source>
        <dbReference type="ARBA" id="ARBA00022490"/>
    </source>
</evidence>
<evidence type="ECO:0000313" key="11">
    <source>
        <dbReference type="Proteomes" id="UP001418796"/>
    </source>
</evidence>
<organism evidence="10 11">
    <name type="scientific">Alkalicoccobacillus gibsonii</name>
    <dbReference type="NCBI Taxonomy" id="79881"/>
    <lineage>
        <taxon>Bacteria</taxon>
        <taxon>Bacillati</taxon>
        <taxon>Bacillota</taxon>
        <taxon>Bacilli</taxon>
        <taxon>Bacillales</taxon>
        <taxon>Bacillaceae</taxon>
        <taxon>Alkalicoccobacillus</taxon>
    </lineage>
</organism>
<keyword evidence="11" id="KW-1185">Reference proteome</keyword>
<evidence type="ECO:0000256" key="8">
    <source>
        <dbReference type="ARBA" id="ARBA00023209"/>
    </source>
</evidence>
<evidence type="ECO:0000256" key="3">
    <source>
        <dbReference type="ARBA" id="ARBA00022723"/>
    </source>
</evidence>
<dbReference type="Pfam" id="PF13685">
    <property type="entry name" value="Fe-ADH_2"/>
    <property type="match status" value="1"/>
</dbReference>
<evidence type="ECO:0000256" key="7">
    <source>
        <dbReference type="ARBA" id="ARBA00023098"/>
    </source>
</evidence>
<keyword evidence="2" id="KW-0444">Lipid biosynthesis</keyword>
<proteinExistence type="predicted"/>